<reference evidence="1" key="1">
    <citation type="submission" date="2016-12" db="EMBL/GenBank/DDBJ databases">
        <title>Draft genome sequence of Roseomonas mucosa strain AU37, isolated from a peripheral intravenous catheter.</title>
        <authorList>
            <person name="Choudhury M.A."/>
            <person name="Sidjabat H.E."/>
            <person name="Wailan A.M."/>
            <person name="Zhang L."/>
            <person name="Marsh N.M."/>
            <person name="Rickard C.M."/>
            <person name="Davies M."/>
            <person name="Mcmillan D.J."/>
        </authorList>
    </citation>
    <scope>NUCLEOTIDE SEQUENCE [LARGE SCALE GENOMIC DNA]</scope>
    <source>
        <strain evidence="1">AU37</strain>
    </source>
</reference>
<dbReference type="AlphaFoldDB" id="A0A1S8D9N7"/>
<proteinExistence type="predicted"/>
<evidence type="ECO:0000313" key="2">
    <source>
        <dbReference type="Proteomes" id="UP000054844"/>
    </source>
</evidence>
<name>A0A1S8D9N7_9PROT</name>
<protein>
    <recommendedName>
        <fullName evidence="3">Tyr recombinase domain-containing protein</fullName>
    </recommendedName>
</protein>
<dbReference type="InterPro" id="IPR013762">
    <property type="entry name" value="Integrase-like_cat_sf"/>
</dbReference>
<dbReference type="Gene3D" id="1.10.443.10">
    <property type="entry name" value="Intergrase catalytic core"/>
    <property type="match status" value="1"/>
</dbReference>
<evidence type="ECO:0008006" key="3">
    <source>
        <dbReference type="Google" id="ProtNLM"/>
    </source>
</evidence>
<dbReference type="Proteomes" id="UP000054844">
    <property type="component" value="Unassembled WGS sequence"/>
</dbReference>
<organism evidence="1 2">
    <name type="scientific">Roseomonas mucosa</name>
    <dbReference type="NCBI Taxonomy" id="207340"/>
    <lineage>
        <taxon>Bacteria</taxon>
        <taxon>Pseudomonadati</taxon>
        <taxon>Pseudomonadota</taxon>
        <taxon>Alphaproteobacteria</taxon>
        <taxon>Acetobacterales</taxon>
        <taxon>Roseomonadaceae</taxon>
        <taxon>Roseomonas</taxon>
    </lineage>
</organism>
<dbReference type="EMBL" id="LLWF02000010">
    <property type="protein sequence ID" value="ONH84208.1"/>
    <property type="molecule type" value="Genomic_DNA"/>
</dbReference>
<evidence type="ECO:0000313" key="1">
    <source>
        <dbReference type="EMBL" id="ONH84208.1"/>
    </source>
</evidence>
<comment type="caution">
    <text evidence="1">The sequence shown here is derived from an EMBL/GenBank/DDBJ whole genome shotgun (WGS) entry which is preliminary data.</text>
</comment>
<dbReference type="GO" id="GO:0003677">
    <property type="term" value="F:DNA binding"/>
    <property type="evidence" value="ECO:0007669"/>
    <property type="project" value="InterPro"/>
</dbReference>
<keyword evidence="2" id="KW-1185">Reference proteome</keyword>
<dbReference type="GO" id="GO:0015074">
    <property type="term" value="P:DNA integration"/>
    <property type="evidence" value="ECO:0007669"/>
    <property type="project" value="InterPro"/>
</dbReference>
<dbReference type="STRING" id="207340.APZ41_005170"/>
<sequence length="695" mass="77122">MPRPNSSAAAIGPVDAPDLLTTKTLLGPGRLDGRVSEWSRWSDPVWYFSDPARGRSHYGAAVWDYEMMDGTCFLDPQYGEFREASRIVTYCLHRGPAMRAPLKPETINEVSLGLRYWMRWLCEAGYRSLGQVGALAMEAFETYLVADKLNDDLDQELTSSSIARYMRGPFAFWEERSRLTAAGITPLPEVPFPGETAHTVARRLARVALGRIQPLPREILIPLMNKAESFIEGPARDVVRMVGLLTAEVPSLLKASSDRASRAALGRYICGKVAFSSFEGRPWHRPLTEIADRISTKTLQPKQEDSIELARDLVLDVAACASILIQGTAGLRVSEIEMIEAGALDPKTGLPDCIDVRYDATGTIELFYLKSFLVKTTASREPAEWLVGARAVGADHLPPPVHAVLRLYEMASLLDPDRTSPRLFLGTAGSAWNFFAGEAIPLERRQIQGLQRAFAANYVDRALLDRLEILRTHAWRKSFAQFVFGVDPTLAPALSQHFKHVHIAMTMEAYVTNDPILLGYLESERAMQTARDLYELTTGRQAGAGRMGKSIAKHADELAEMIADKEKRAAIEALHGFVEAHQVPFWFLEWGDCGITYAPSEAACHAAAGTTSWRNIAPDFAYRDLDVCSGCTRLLVLRRHLPFWSAREDQLGRALEGLEPDASPVFRAAIRTKFRQAKAVVKALTRNPEPEASRA</sequence>
<gene>
    <name evidence="1" type="ORF">APZ41_005170</name>
</gene>
<dbReference type="GO" id="GO:0006310">
    <property type="term" value="P:DNA recombination"/>
    <property type="evidence" value="ECO:0007669"/>
    <property type="project" value="InterPro"/>
</dbReference>
<accession>A0A1S8D9N7</accession>